<accession>A0ABT9FUT0</accession>
<proteinExistence type="inferred from homology"/>
<evidence type="ECO:0000313" key="4">
    <source>
        <dbReference type="EMBL" id="MDP4098492.1"/>
    </source>
</evidence>
<dbReference type="Pfam" id="PF04321">
    <property type="entry name" value="RmlD_sub_bind"/>
    <property type="match status" value="1"/>
</dbReference>
<organism evidence="4 5">
    <name type="scientific">Paenibacillus zeirhizosphaerae</name>
    <dbReference type="NCBI Taxonomy" id="2987519"/>
    <lineage>
        <taxon>Bacteria</taxon>
        <taxon>Bacillati</taxon>
        <taxon>Bacillota</taxon>
        <taxon>Bacilli</taxon>
        <taxon>Bacillales</taxon>
        <taxon>Paenibacillaceae</taxon>
        <taxon>Paenibacillus</taxon>
    </lineage>
</organism>
<reference evidence="4 5" key="1">
    <citation type="submission" date="2022-10" db="EMBL/GenBank/DDBJ databases">
        <title>Paenibacillus description and whole genome data of maize root bacterial community.</title>
        <authorList>
            <person name="Marton D."/>
            <person name="Farkas M."/>
            <person name="Cserhati M."/>
        </authorList>
    </citation>
    <scope>NUCLEOTIDE SEQUENCE [LARGE SCALE GENOMIC DNA]</scope>
    <source>
        <strain evidence="4 5">P96</strain>
    </source>
</reference>
<dbReference type="PANTHER" id="PTHR10491:SF4">
    <property type="entry name" value="METHIONINE ADENOSYLTRANSFERASE 2 SUBUNIT BETA"/>
    <property type="match status" value="1"/>
</dbReference>
<dbReference type="EMBL" id="JAPCKK010000021">
    <property type="protein sequence ID" value="MDP4098492.1"/>
    <property type="molecule type" value="Genomic_DNA"/>
</dbReference>
<dbReference type="CDD" id="cd05254">
    <property type="entry name" value="dTDP_HR_like_SDR_e"/>
    <property type="match status" value="1"/>
</dbReference>
<protein>
    <recommendedName>
        <fullName evidence="2">dTDP-4-dehydrorhamnose reductase</fullName>
        <ecNumber evidence="2">1.1.1.133</ecNumber>
    </recommendedName>
</protein>
<evidence type="ECO:0000256" key="2">
    <source>
        <dbReference type="RuleBase" id="RU364082"/>
    </source>
</evidence>
<comment type="function">
    <text evidence="2">Catalyzes the reduction of dTDP-6-deoxy-L-lyxo-4-hexulose to yield dTDP-L-rhamnose.</text>
</comment>
<comment type="pathway">
    <text evidence="2">Carbohydrate biosynthesis; dTDP-L-rhamnose biosynthesis.</text>
</comment>
<dbReference type="InterPro" id="IPR005913">
    <property type="entry name" value="dTDP_dehydrorham_reduct"/>
</dbReference>
<comment type="similarity">
    <text evidence="1 2">Belongs to the dTDP-4-dehydrorhamnose reductase family.</text>
</comment>
<dbReference type="RefSeq" id="WP_305756113.1">
    <property type="nucleotide sequence ID" value="NZ_JAPCKK010000021.1"/>
</dbReference>
<evidence type="ECO:0000256" key="1">
    <source>
        <dbReference type="ARBA" id="ARBA00010944"/>
    </source>
</evidence>
<sequence length="275" mass="30638">MKILVLGGNGMAGHMLVQYFRQQGGHRVYYTTRDPSDTDGLLLDATDFGMAESLIQAVRPSILINAVGVLNQFAEEDKVKAYEINGILPHRLRKAADLINARLIHISTDCVFSGARGGYSEQDATDGTSAYALTKALGEVRATGHLTIRTSIIGPEIRKGGIGLFQWFMQQKGKVSGYRQVMWNGVTTLELAKAIDVLMKQELSGLVHLACPQSVSKHDLLQMMQQIWGKEDVSIIPVNMPVQDRTLQSTRPDMKYAVPDYRDMLEELHSWIRNH</sequence>
<dbReference type="InterPro" id="IPR036291">
    <property type="entry name" value="NAD(P)-bd_dom_sf"/>
</dbReference>
<gene>
    <name evidence="4" type="ORF">OIN60_17295</name>
</gene>
<dbReference type="Proteomes" id="UP001241848">
    <property type="component" value="Unassembled WGS sequence"/>
</dbReference>
<keyword evidence="5" id="KW-1185">Reference proteome</keyword>
<comment type="caution">
    <text evidence="4">The sequence shown here is derived from an EMBL/GenBank/DDBJ whole genome shotgun (WGS) entry which is preliminary data.</text>
</comment>
<dbReference type="SUPFAM" id="SSF51735">
    <property type="entry name" value="NAD(P)-binding Rossmann-fold domains"/>
    <property type="match status" value="1"/>
</dbReference>
<evidence type="ECO:0000259" key="3">
    <source>
        <dbReference type="Pfam" id="PF04321"/>
    </source>
</evidence>
<dbReference type="Gene3D" id="3.40.50.720">
    <property type="entry name" value="NAD(P)-binding Rossmann-like Domain"/>
    <property type="match status" value="1"/>
</dbReference>
<dbReference type="EC" id="1.1.1.133" evidence="2"/>
<name>A0ABT9FUT0_9BACL</name>
<keyword evidence="2" id="KW-0560">Oxidoreductase</keyword>
<feature type="domain" description="RmlD-like substrate binding" evidence="3">
    <location>
        <begin position="1"/>
        <end position="240"/>
    </location>
</feature>
<keyword evidence="2" id="KW-0521">NADP</keyword>
<dbReference type="InterPro" id="IPR029903">
    <property type="entry name" value="RmlD-like-bd"/>
</dbReference>
<evidence type="ECO:0000313" key="5">
    <source>
        <dbReference type="Proteomes" id="UP001241848"/>
    </source>
</evidence>
<dbReference type="PANTHER" id="PTHR10491">
    <property type="entry name" value="DTDP-4-DEHYDRORHAMNOSE REDUCTASE"/>
    <property type="match status" value="1"/>
</dbReference>